<dbReference type="Pfam" id="PF02984">
    <property type="entry name" value="Cyclin_C"/>
    <property type="match status" value="1"/>
</dbReference>
<feature type="domain" description="Cyclin-like" evidence="6">
    <location>
        <begin position="285"/>
        <end position="375"/>
    </location>
</feature>
<dbReference type="SMART" id="SM01332">
    <property type="entry name" value="Cyclin_C"/>
    <property type="match status" value="1"/>
</dbReference>
<proteinExistence type="inferred from homology"/>
<comment type="caution">
    <text evidence="8">The sequence shown here is derived from an EMBL/GenBank/DDBJ whole genome shotgun (WGS) entry which is preliminary data.</text>
</comment>
<name>A0A1E5WBA6_9POAL</name>
<dbReference type="SUPFAM" id="SSF47954">
    <property type="entry name" value="Cyclin-like"/>
    <property type="match status" value="2"/>
</dbReference>
<dbReference type="AlphaFoldDB" id="A0A1E5WBA6"/>
<dbReference type="Gene3D" id="1.10.472.10">
    <property type="entry name" value="Cyclin-like"/>
    <property type="match status" value="2"/>
</dbReference>
<evidence type="ECO:0000259" key="6">
    <source>
        <dbReference type="SMART" id="SM00385"/>
    </source>
</evidence>
<protein>
    <submittedName>
        <fullName evidence="8">Putative cyclin-F2-1</fullName>
    </submittedName>
</protein>
<dbReference type="STRING" id="888268.A0A1E5WBA6"/>
<keyword evidence="2 4" id="KW-0195">Cyclin</keyword>
<evidence type="ECO:0000256" key="5">
    <source>
        <dbReference type="SAM" id="MobiDB-lite"/>
    </source>
</evidence>
<dbReference type="SMART" id="SM00385">
    <property type="entry name" value="CYCLIN"/>
    <property type="match status" value="2"/>
</dbReference>
<evidence type="ECO:0000256" key="1">
    <source>
        <dbReference type="ARBA" id="ARBA00022618"/>
    </source>
</evidence>
<dbReference type="InterPro" id="IPR036915">
    <property type="entry name" value="Cyclin-like_sf"/>
</dbReference>
<dbReference type="InterPro" id="IPR013763">
    <property type="entry name" value="Cyclin-like_dom"/>
</dbReference>
<evidence type="ECO:0000256" key="4">
    <source>
        <dbReference type="RuleBase" id="RU000383"/>
    </source>
</evidence>
<dbReference type="EMBL" id="LWDX02014508">
    <property type="protein sequence ID" value="OEL34709.1"/>
    <property type="molecule type" value="Genomic_DNA"/>
</dbReference>
<dbReference type="Pfam" id="PF00134">
    <property type="entry name" value="Cyclin_N"/>
    <property type="match status" value="1"/>
</dbReference>
<gene>
    <name evidence="8" type="ORF">BAE44_0004274</name>
</gene>
<dbReference type="GO" id="GO:0051301">
    <property type="term" value="P:cell division"/>
    <property type="evidence" value="ECO:0007669"/>
    <property type="project" value="UniProtKB-KW"/>
</dbReference>
<dbReference type="PANTHER" id="PTHR10177">
    <property type="entry name" value="CYCLINS"/>
    <property type="match status" value="1"/>
</dbReference>
<evidence type="ECO:0000259" key="7">
    <source>
        <dbReference type="SMART" id="SM01332"/>
    </source>
</evidence>
<feature type="domain" description="Cyclin C-terminal" evidence="7">
    <location>
        <begin position="384"/>
        <end position="508"/>
    </location>
</feature>
<dbReference type="OrthoDB" id="5590282at2759"/>
<keyword evidence="9" id="KW-1185">Reference proteome</keyword>
<evidence type="ECO:0000256" key="2">
    <source>
        <dbReference type="ARBA" id="ARBA00023127"/>
    </source>
</evidence>
<sequence>MDALTSRALSRLAPLPGFEPTPCGGGGGGAMMHTNPFSFGLNIALPPPTSFRPFSDGGPVNALRGNPFSFSFGFGPFSGGAAVHVPEQYTNPFSFGFDFNIAHPPHTGYDPFSGGATVRAHEHSNPFAVDRLDDLPPPSRFGPFSGGADTYTGQTYLDNNVHAVGALPALPAADSPRTPVYGNPFNDDGGAAFSMDVPAPRECDLYRGHVKPAVDEPVSPRLNPAPAAPVCDESTCKNSTTLYDDDIEATLRSQEEDVKARPSPDYLETTQGGRMTPKMRTTLVCWMTRMTRRYGLAPGTLHRAVSYADRFLSARPLGGDVTTHRLNLLGAAAVYAAAKYEDQGTTRRLDAREIARYGGFAASQEVVDMELALLAALGYWLGGPTAYVFVDHFTRGYGGGQEEEMGDLELELKSRAHDLADVSLLHYGCLELKPSAVAAAAMFLATLTLEPSYGQMMKSRDRNKEVEELTGYSPKDVERGVEAIRSLVPKDDVNGFDSDIFSHAVLRGS</sequence>
<evidence type="ECO:0000313" key="8">
    <source>
        <dbReference type="EMBL" id="OEL34709.1"/>
    </source>
</evidence>
<keyword evidence="3" id="KW-0131">Cell cycle</keyword>
<keyword evidence="1" id="KW-0132">Cell division</keyword>
<comment type="similarity">
    <text evidence="4">Belongs to the cyclin family.</text>
</comment>
<dbReference type="InterPro" id="IPR039361">
    <property type="entry name" value="Cyclin"/>
</dbReference>
<evidence type="ECO:0000256" key="3">
    <source>
        <dbReference type="ARBA" id="ARBA00023306"/>
    </source>
</evidence>
<feature type="compositionally biased region" description="Basic and acidic residues" evidence="5">
    <location>
        <begin position="253"/>
        <end position="262"/>
    </location>
</feature>
<evidence type="ECO:0000313" key="9">
    <source>
        <dbReference type="Proteomes" id="UP000095767"/>
    </source>
</evidence>
<feature type="region of interest" description="Disordered" evidence="5">
    <location>
        <begin position="253"/>
        <end position="273"/>
    </location>
</feature>
<feature type="domain" description="Cyclin-like" evidence="6">
    <location>
        <begin position="388"/>
        <end position="486"/>
    </location>
</feature>
<dbReference type="InterPro" id="IPR004367">
    <property type="entry name" value="Cyclin_C-dom"/>
</dbReference>
<organism evidence="8 9">
    <name type="scientific">Dichanthelium oligosanthes</name>
    <dbReference type="NCBI Taxonomy" id="888268"/>
    <lineage>
        <taxon>Eukaryota</taxon>
        <taxon>Viridiplantae</taxon>
        <taxon>Streptophyta</taxon>
        <taxon>Embryophyta</taxon>
        <taxon>Tracheophyta</taxon>
        <taxon>Spermatophyta</taxon>
        <taxon>Magnoliopsida</taxon>
        <taxon>Liliopsida</taxon>
        <taxon>Poales</taxon>
        <taxon>Poaceae</taxon>
        <taxon>PACMAD clade</taxon>
        <taxon>Panicoideae</taxon>
        <taxon>Panicodae</taxon>
        <taxon>Paniceae</taxon>
        <taxon>Dichantheliinae</taxon>
        <taxon>Dichanthelium</taxon>
    </lineage>
</organism>
<accession>A0A1E5WBA6</accession>
<reference evidence="8 9" key="1">
    <citation type="submission" date="2016-09" db="EMBL/GenBank/DDBJ databases">
        <title>The draft genome of Dichanthelium oligosanthes: A C3 panicoid grass species.</title>
        <authorList>
            <person name="Studer A.J."/>
            <person name="Schnable J.C."/>
            <person name="Brutnell T.P."/>
        </authorList>
    </citation>
    <scope>NUCLEOTIDE SEQUENCE [LARGE SCALE GENOMIC DNA]</scope>
    <source>
        <strain evidence="9">cv. Kellogg 1175</strain>
        <tissue evidence="8">Leaf</tissue>
    </source>
</reference>
<dbReference type="InterPro" id="IPR006671">
    <property type="entry name" value="Cyclin_N"/>
</dbReference>
<dbReference type="Proteomes" id="UP000095767">
    <property type="component" value="Unassembled WGS sequence"/>
</dbReference>